<dbReference type="PATRIC" id="fig|1423805.4.peg.1474"/>
<evidence type="ECO:0000313" key="2">
    <source>
        <dbReference type="EMBL" id="KRL48310.1"/>
    </source>
</evidence>
<name>A0A0R1QUN9_9LACO</name>
<dbReference type="InterPro" id="IPR016181">
    <property type="entry name" value="Acyl_CoA_acyltransferase"/>
</dbReference>
<dbReference type="GO" id="GO:0005737">
    <property type="term" value="C:cytoplasm"/>
    <property type="evidence" value="ECO:0007669"/>
    <property type="project" value="TreeGrafter"/>
</dbReference>
<proteinExistence type="predicted"/>
<feature type="domain" description="N-acetyltransferase" evidence="1">
    <location>
        <begin position="25"/>
        <end position="177"/>
    </location>
</feature>
<accession>A0A0R1QUN9</accession>
<dbReference type="SUPFAM" id="SSF55729">
    <property type="entry name" value="Acyl-CoA N-acyltransferases (Nat)"/>
    <property type="match status" value="1"/>
</dbReference>
<dbReference type="InterPro" id="IPR000182">
    <property type="entry name" value="GNAT_dom"/>
</dbReference>
<sequence length="184" mass="20655">MLAQRVTEELQLAVPRPVVDGPQLFQLVVADRERLTRFLPWVAQTQTVQDEVAFLQMTNRHLGQGQSLNLVIWVGDAVAGMISCNRFDQANCSADIGYWLGRPFRGRGVMTQAVRGLCTLVFQDYGMNRLVIRAAVENGASQAVARRAGFHLEGILRQNEKLADGYHDECLFSYLRSEWAATRS</sequence>
<dbReference type="GO" id="GO:0008999">
    <property type="term" value="F:protein-N-terminal-alanine acetyltransferase activity"/>
    <property type="evidence" value="ECO:0007669"/>
    <property type="project" value="TreeGrafter"/>
</dbReference>
<dbReference type="Gene3D" id="3.40.630.30">
    <property type="match status" value="1"/>
</dbReference>
<dbReference type="PANTHER" id="PTHR43441">
    <property type="entry name" value="RIBOSOMAL-PROTEIN-SERINE ACETYLTRANSFERASE"/>
    <property type="match status" value="1"/>
</dbReference>
<reference evidence="2 3" key="1">
    <citation type="journal article" date="2015" name="Genome Announc.">
        <title>Expanding the biotechnology potential of lactobacilli through comparative genomics of 213 strains and associated genera.</title>
        <authorList>
            <person name="Sun Z."/>
            <person name="Harris H.M."/>
            <person name="McCann A."/>
            <person name="Guo C."/>
            <person name="Argimon S."/>
            <person name="Zhang W."/>
            <person name="Yang X."/>
            <person name="Jeffery I.B."/>
            <person name="Cooney J.C."/>
            <person name="Kagawa T.F."/>
            <person name="Liu W."/>
            <person name="Song Y."/>
            <person name="Salvetti E."/>
            <person name="Wrobel A."/>
            <person name="Rasinkangas P."/>
            <person name="Parkhill J."/>
            <person name="Rea M.C."/>
            <person name="O'Sullivan O."/>
            <person name="Ritari J."/>
            <person name="Douillard F.P."/>
            <person name="Paul Ross R."/>
            <person name="Yang R."/>
            <person name="Briner A.E."/>
            <person name="Felis G.E."/>
            <person name="de Vos W.M."/>
            <person name="Barrangou R."/>
            <person name="Klaenhammer T.R."/>
            <person name="Caufield P.W."/>
            <person name="Cui Y."/>
            <person name="Zhang H."/>
            <person name="O'Toole P.W."/>
        </authorList>
    </citation>
    <scope>NUCLEOTIDE SEQUENCE [LARGE SCALE GENOMIC DNA]</scope>
    <source>
        <strain evidence="2 3">DSM 15429</strain>
    </source>
</reference>
<keyword evidence="2" id="KW-0808">Transferase</keyword>
<dbReference type="Proteomes" id="UP000051835">
    <property type="component" value="Unassembled WGS sequence"/>
</dbReference>
<protein>
    <submittedName>
        <fullName evidence="2">Acetyltransferase</fullName>
    </submittedName>
</protein>
<dbReference type="InterPro" id="IPR051908">
    <property type="entry name" value="Ribosomal_N-acetyltransferase"/>
</dbReference>
<organism evidence="2 3">
    <name type="scientific">Levilactobacillus spicheri DSM 15429</name>
    <dbReference type="NCBI Taxonomy" id="1423805"/>
    <lineage>
        <taxon>Bacteria</taxon>
        <taxon>Bacillati</taxon>
        <taxon>Bacillota</taxon>
        <taxon>Bacilli</taxon>
        <taxon>Lactobacillales</taxon>
        <taxon>Lactobacillaceae</taxon>
        <taxon>Levilactobacillus</taxon>
    </lineage>
</organism>
<evidence type="ECO:0000259" key="1">
    <source>
        <dbReference type="PROSITE" id="PS51186"/>
    </source>
</evidence>
<dbReference type="Pfam" id="PF13302">
    <property type="entry name" value="Acetyltransf_3"/>
    <property type="match status" value="1"/>
</dbReference>
<gene>
    <name evidence="2" type="ORF">FD37_GL001438</name>
</gene>
<dbReference type="GO" id="GO:1990189">
    <property type="term" value="F:protein N-terminal-serine acetyltransferase activity"/>
    <property type="evidence" value="ECO:0007669"/>
    <property type="project" value="TreeGrafter"/>
</dbReference>
<dbReference type="AlphaFoldDB" id="A0A0R1QUN9"/>
<evidence type="ECO:0000313" key="3">
    <source>
        <dbReference type="Proteomes" id="UP000051835"/>
    </source>
</evidence>
<dbReference type="EMBL" id="AZFC01000016">
    <property type="protein sequence ID" value="KRL48310.1"/>
    <property type="molecule type" value="Genomic_DNA"/>
</dbReference>
<dbReference type="PROSITE" id="PS51186">
    <property type="entry name" value="GNAT"/>
    <property type="match status" value="1"/>
</dbReference>
<dbReference type="RefSeq" id="WP_162256120.1">
    <property type="nucleotide sequence ID" value="NZ_AZFC01000016.1"/>
</dbReference>
<comment type="caution">
    <text evidence="2">The sequence shown here is derived from an EMBL/GenBank/DDBJ whole genome shotgun (WGS) entry which is preliminary data.</text>
</comment>
<dbReference type="PANTHER" id="PTHR43441:SF11">
    <property type="entry name" value="RIBOSOMAL-PROTEIN-SERINE ACETYLTRANSFERASE"/>
    <property type="match status" value="1"/>
</dbReference>